<evidence type="ECO:0000313" key="2">
    <source>
        <dbReference type="EMBL" id="GIU67851.1"/>
    </source>
</evidence>
<gene>
    <name evidence="2" type="ORF">PsB1_2005</name>
</gene>
<feature type="region of interest" description="Disordered" evidence="1">
    <location>
        <begin position="38"/>
        <end position="91"/>
    </location>
</feature>
<evidence type="ECO:0000256" key="1">
    <source>
        <dbReference type="SAM" id="MobiDB-lite"/>
    </source>
</evidence>
<dbReference type="Proteomes" id="UP001161064">
    <property type="component" value="Unassembled WGS sequence"/>
</dbReference>
<feature type="compositionally biased region" description="Polar residues" evidence="1">
    <location>
        <begin position="80"/>
        <end position="91"/>
    </location>
</feature>
<proteinExistence type="predicted"/>
<dbReference type="RefSeq" id="WP_284361065.1">
    <property type="nucleotide sequence ID" value="NZ_BPFZ01000015.1"/>
</dbReference>
<dbReference type="EMBL" id="BPFZ01000015">
    <property type="protein sequence ID" value="GIU67851.1"/>
    <property type="molecule type" value="Genomic_DNA"/>
</dbReference>
<name>A0ABQ4PY34_9PROT</name>
<comment type="caution">
    <text evidence="2">The sequence shown here is derived from an EMBL/GenBank/DDBJ whole genome shotgun (WGS) entry which is preliminary data.</text>
</comment>
<protein>
    <submittedName>
        <fullName evidence="2">Uncharacterized protein</fullName>
    </submittedName>
</protein>
<evidence type="ECO:0000313" key="3">
    <source>
        <dbReference type="Proteomes" id="UP001161064"/>
    </source>
</evidence>
<keyword evidence="3" id="KW-1185">Reference proteome</keyword>
<accession>A0ABQ4PY34</accession>
<reference evidence="2" key="1">
    <citation type="submission" date="2021-05" db="EMBL/GenBank/DDBJ databases">
        <authorList>
            <person name="Tanabe Y."/>
        </authorList>
    </citation>
    <scope>NUCLEOTIDE SEQUENCE</scope>
    <source>
        <strain evidence="2">BOTRYCO-1</strain>
    </source>
</reference>
<reference evidence="2" key="2">
    <citation type="journal article" date="2023" name="ISME Commun">
        <title>Characterization of a bloom-associated alphaproteobacterial lineage, 'Candidatus Phycosocius': insights into freshwater algal-bacterial interactions.</title>
        <authorList>
            <person name="Tanabe Y."/>
            <person name="Yamaguchi H."/>
            <person name="Yoshida M."/>
            <person name="Kai A."/>
            <person name="Okazaki Y."/>
        </authorList>
    </citation>
    <scope>NUCLEOTIDE SEQUENCE</scope>
    <source>
        <strain evidence="2">BOTRYCO-1</strain>
    </source>
</reference>
<organism evidence="2 3">
    <name type="scientific">Candidatus Phycosocius spiralis</name>
    <dbReference type="NCBI Taxonomy" id="2815099"/>
    <lineage>
        <taxon>Bacteria</taxon>
        <taxon>Pseudomonadati</taxon>
        <taxon>Pseudomonadota</taxon>
        <taxon>Alphaproteobacteria</taxon>
        <taxon>Caulobacterales</taxon>
        <taxon>Caulobacterales incertae sedis</taxon>
        <taxon>Candidatus Phycosocius</taxon>
    </lineage>
</organism>
<sequence length="91" mass="9685">MAPYARQVIRRSEADGNYNTGDPVTRWYRFGGRQMGMVTNNSSAQGGTYADSIAQRQNPPASGTPGPFANGAASGKQDEQVSSNLAMINSK</sequence>